<evidence type="ECO:0000313" key="3">
    <source>
        <dbReference type="Proteomes" id="UP000027341"/>
    </source>
</evidence>
<dbReference type="Gene3D" id="3.40.30.10">
    <property type="entry name" value="Glutaredoxin"/>
    <property type="match status" value="1"/>
</dbReference>
<organism evidence="2 3">
    <name type="scientific">Hydrogenovibrio marinus</name>
    <dbReference type="NCBI Taxonomy" id="28885"/>
    <lineage>
        <taxon>Bacteria</taxon>
        <taxon>Pseudomonadati</taxon>
        <taxon>Pseudomonadota</taxon>
        <taxon>Gammaproteobacteria</taxon>
        <taxon>Thiotrichales</taxon>
        <taxon>Piscirickettsiaceae</taxon>
        <taxon>Hydrogenovibrio</taxon>
    </lineage>
</organism>
<dbReference type="Pfam" id="PF14559">
    <property type="entry name" value="TPR_19"/>
    <property type="match status" value="1"/>
</dbReference>
<evidence type="ECO:0000313" key="2">
    <source>
        <dbReference type="EMBL" id="KDN96106.1"/>
    </source>
</evidence>
<dbReference type="EMBL" id="JMIU01000001">
    <property type="protein sequence ID" value="KDN96106.1"/>
    <property type="molecule type" value="Genomic_DNA"/>
</dbReference>
<dbReference type="Proteomes" id="UP000027341">
    <property type="component" value="Unassembled WGS sequence"/>
</dbReference>
<dbReference type="GO" id="GO:0005737">
    <property type="term" value="C:cytoplasm"/>
    <property type="evidence" value="ECO:0007669"/>
    <property type="project" value="TreeGrafter"/>
</dbReference>
<proteinExistence type="predicted"/>
<dbReference type="PANTHER" id="PTHR45663">
    <property type="entry name" value="GEO12009P1"/>
    <property type="match status" value="1"/>
</dbReference>
<reference evidence="2 3" key="1">
    <citation type="submission" date="2014-04" db="EMBL/GenBank/DDBJ databases">
        <title>Draft genome sequence of Hydrogenovibrio marinus MH-110, a model organism for aerobic H2 metabolism.</title>
        <authorList>
            <person name="Cha H.J."/>
            <person name="Jo B.H."/>
            <person name="Hwang B.H."/>
        </authorList>
    </citation>
    <scope>NUCLEOTIDE SEQUENCE [LARGE SCALE GENOMIC DNA]</scope>
    <source>
        <strain evidence="2 3">MH-110</strain>
    </source>
</reference>
<dbReference type="InterPro" id="IPR011990">
    <property type="entry name" value="TPR-like_helical_dom_sf"/>
</dbReference>
<dbReference type="Pfam" id="PF14561">
    <property type="entry name" value="TPR_20"/>
    <property type="match status" value="1"/>
</dbReference>
<accession>A0A067A0H3</accession>
<sequence length="290" mass="32537">MSQHNAYIFEVSENNFDQLILENSHRLPVFVEFMDPSIGTCIAMERVLASLAKTYSGQFIFATLDVSMYPDMSKRFDVNNVPSLLIFNGGLLSRTEVGLMEEAELVALLREYGVYKESDDMRAQAREKHIAGDTAAAIQLLTEAIQKDPGNTLVAMDMIQVMLDVDFLDQAVALFNKLPNADKESDNGRSLIGQITFKQLAAKTEGKTALLERLSHNLHDHDARFDLALCLVAEHNYPQAMENLFEVLVEEPDYKQGAAQEMIVSLINMLEPNEPEMAQAFRRRLGSMLS</sequence>
<dbReference type="RefSeq" id="WP_029911554.1">
    <property type="nucleotide sequence ID" value="NZ_AP020335.1"/>
</dbReference>
<dbReference type="GO" id="GO:0015035">
    <property type="term" value="F:protein-disulfide reductase activity"/>
    <property type="evidence" value="ECO:0007669"/>
    <property type="project" value="TreeGrafter"/>
</dbReference>
<gene>
    <name evidence="2" type="ORF">EI16_07405</name>
</gene>
<feature type="domain" description="Thioredoxin" evidence="1">
    <location>
        <begin position="9"/>
        <end position="110"/>
    </location>
</feature>
<protein>
    <submittedName>
        <fullName evidence="2">Thioredoxin</fullName>
    </submittedName>
</protein>
<evidence type="ECO:0000259" key="1">
    <source>
        <dbReference type="Pfam" id="PF00085"/>
    </source>
</evidence>
<dbReference type="Gene3D" id="1.25.40.10">
    <property type="entry name" value="Tetratricopeptide repeat domain"/>
    <property type="match status" value="2"/>
</dbReference>
<dbReference type="InterPro" id="IPR036249">
    <property type="entry name" value="Thioredoxin-like_sf"/>
</dbReference>
<dbReference type="InterPro" id="IPR013766">
    <property type="entry name" value="Thioredoxin_domain"/>
</dbReference>
<dbReference type="SUPFAM" id="SSF48452">
    <property type="entry name" value="TPR-like"/>
    <property type="match status" value="1"/>
</dbReference>
<dbReference type="GO" id="GO:0006950">
    <property type="term" value="P:response to stress"/>
    <property type="evidence" value="ECO:0007669"/>
    <property type="project" value="UniProtKB-ARBA"/>
</dbReference>
<name>A0A067A0H3_HYDMR</name>
<keyword evidence="3" id="KW-1185">Reference proteome</keyword>
<dbReference type="SUPFAM" id="SSF52833">
    <property type="entry name" value="Thioredoxin-like"/>
    <property type="match status" value="1"/>
</dbReference>
<dbReference type="AlphaFoldDB" id="A0A067A0H3"/>
<dbReference type="Pfam" id="PF00085">
    <property type="entry name" value="Thioredoxin"/>
    <property type="match status" value="1"/>
</dbReference>
<dbReference type="STRING" id="28885.EI16_07405"/>
<dbReference type="PANTHER" id="PTHR45663:SF11">
    <property type="entry name" value="GEO12009P1"/>
    <property type="match status" value="1"/>
</dbReference>
<dbReference type="CDD" id="cd02947">
    <property type="entry name" value="TRX_family"/>
    <property type="match status" value="1"/>
</dbReference>
<comment type="caution">
    <text evidence="2">The sequence shown here is derived from an EMBL/GenBank/DDBJ whole genome shotgun (WGS) entry which is preliminary data.</text>
</comment>